<feature type="repeat" description="WD" evidence="3">
    <location>
        <begin position="280"/>
        <end position="313"/>
    </location>
</feature>
<evidence type="ECO:0000256" key="2">
    <source>
        <dbReference type="ARBA" id="ARBA00022737"/>
    </source>
</evidence>
<evidence type="ECO:0000256" key="1">
    <source>
        <dbReference type="ARBA" id="ARBA00022574"/>
    </source>
</evidence>
<dbReference type="InterPro" id="IPR019775">
    <property type="entry name" value="WD40_repeat_CS"/>
</dbReference>
<keyword evidence="2" id="KW-0677">Repeat</keyword>
<dbReference type="FunFam" id="2.130.10.10:FF:000200">
    <property type="entry name" value="U3 small nucleolar RNA-associated protein 21"/>
    <property type="match status" value="1"/>
</dbReference>
<dbReference type="PROSITE" id="PS00678">
    <property type="entry name" value="WD_REPEATS_1"/>
    <property type="match status" value="1"/>
</dbReference>
<proteinExistence type="predicted"/>
<dbReference type="SMART" id="SM00320">
    <property type="entry name" value="WD40"/>
    <property type="match status" value="5"/>
</dbReference>
<dbReference type="Proteomes" id="UP001372338">
    <property type="component" value="Unassembled WGS sequence"/>
</dbReference>
<sequence length="510" mass="56980">MGKFEPYRAIGCITSGVPFSMWIFDTTDGDPRLLRFRSGHSAPPLCIKFYANGRHILSAGQDRAFRLFSVVQDQQSRELSQRHVTKRAKKLRVKEEEIKLKPVIAFDCAEIRERDWCNVVTCHMDTAQAYVWRLQNFVLGEHILNPCPENPTPVKACAISACGNFAILGTAGGWIERFNLQSGIRRGAYIDMSESRSCAHDGEVVGVACDSTNTLMISAGYQGDIKVWDFKDCGLKSRWEIGCSVVKIVYHRYNGLLATVADDLTIRLFDIVALRLVRKFEGHTDRITDLCFSEDGKWLLSSSMDGSLRIWDVILARQIDAIHVDVPITALSLSPNMDILATTHVDQNGVYLWVNQAMFSSTSNVDSYVSAKEVVSVKLPSISSTEPSQIEHSKFLMNCQWQSLINLDIIKVRNKPIEPPKKPEKAPFFLPSVPSLSGEILFEPGELSANEMNGTGDEKEVKKARVDTPSSRFLYLLLSSKETGKFIHGLYQGIVSVNFGYGTSNVSDYS</sequence>
<dbReference type="InterPro" id="IPR036322">
    <property type="entry name" value="WD40_repeat_dom_sf"/>
</dbReference>
<gene>
    <name evidence="5" type="ORF">RIF29_42522</name>
</gene>
<name>A0AAN9HQC9_CROPI</name>
<organism evidence="5 6">
    <name type="scientific">Crotalaria pallida</name>
    <name type="common">Smooth rattlebox</name>
    <name type="synonym">Crotalaria striata</name>
    <dbReference type="NCBI Taxonomy" id="3830"/>
    <lineage>
        <taxon>Eukaryota</taxon>
        <taxon>Viridiplantae</taxon>
        <taxon>Streptophyta</taxon>
        <taxon>Embryophyta</taxon>
        <taxon>Tracheophyta</taxon>
        <taxon>Spermatophyta</taxon>
        <taxon>Magnoliopsida</taxon>
        <taxon>eudicotyledons</taxon>
        <taxon>Gunneridae</taxon>
        <taxon>Pentapetalae</taxon>
        <taxon>rosids</taxon>
        <taxon>fabids</taxon>
        <taxon>Fabales</taxon>
        <taxon>Fabaceae</taxon>
        <taxon>Papilionoideae</taxon>
        <taxon>50 kb inversion clade</taxon>
        <taxon>genistoids sensu lato</taxon>
        <taxon>core genistoids</taxon>
        <taxon>Crotalarieae</taxon>
        <taxon>Crotalaria</taxon>
    </lineage>
</organism>
<evidence type="ECO:0000256" key="3">
    <source>
        <dbReference type="PROSITE-ProRule" id="PRU00221"/>
    </source>
</evidence>
<dbReference type="SUPFAM" id="SSF50978">
    <property type="entry name" value="WD40 repeat-like"/>
    <property type="match status" value="1"/>
</dbReference>
<feature type="repeat" description="WD" evidence="3">
    <location>
        <begin position="197"/>
        <end position="231"/>
    </location>
</feature>
<dbReference type="PROSITE" id="PS50082">
    <property type="entry name" value="WD_REPEATS_2"/>
    <property type="match status" value="2"/>
</dbReference>
<accession>A0AAN9HQC9</accession>
<dbReference type="InterPro" id="IPR015943">
    <property type="entry name" value="WD40/YVTN_repeat-like_dom_sf"/>
</dbReference>
<keyword evidence="1 3" id="KW-0853">WD repeat</keyword>
<evidence type="ECO:0000313" key="6">
    <source>
        <dbReference type="Proteomes" id="UP001372338"/>
    </source>
</evidence>
<dbReference type="Gene3D" id="2.130.10.10">
    <property type="entry name" value="YVTN repeat-like/Quinoprotein amine dehydrogenase"/>
    <property type="match status" value="1"/>
</dbReference>
<evidence type="ECO:0000313" key="5">
    <source>
        <dbReference type="EMBL" id="KAK7247635.1"/>
    </source>
</evidence>
<dbReference type="GO" id="GO:0034388">
    <property type="term" value="C:Pwp2p-containing subcomplex of 90S preribosome"/>
    <property type="evidence" value="ECO:0007669"/>
    <property type="project" value="TreeGrafter"/>
</dbReference>
<dbReference type="PANTHER" id="PTHR22840:SF12">
    <property type="entry name" value="WD REPEAT-CONTAINING PROTEIN 36"/>
    <property type="match status" value="1"/>
</dbReference>
<dbReference type="PANTHER" id="PTHR22840">
    <property type="entry name" value="WD REPEAT-CONTAINING PROTEIN 36"/>
    <property type="match status" value="1"/>
</dbReference>
<dbReference type="Pfam" id="PF25168">
    <property type="entry name" value="Beta-prop_WDR36-Utp21_2nd"/>
    <property type="match status" value="1"/>
</dbReference>
<dbReference type="InterPro" id="IPR001680">
    <property type="entry name" value="WD40_rpt"/>
</dbReference>
<reference evidence="5 6" key="1">
    <citation type="submission" date="2024-01" db="EMBL/GenBank/DDBJ databases">
        <title>The genomes of 5 underutilized Papilionoideae crops provide insights into root nodulation and disease resistanc.</title>
        <authorList>
            <person name="Yuan L."/>
        </authorList>
    </citation>
    <scope>NUCLEOTIDE SEQUENCE [LARGE SCALE GENOMIC DNA]</scope>
    <source>
        <strain evidence="5">ZHUSHIDOU_FW_LH</strain>
        <tissue evidence="5">Leaf</tissue>
    </source>
</reference>
<comment type="caution">
    <text evidence="5">The sequence shown here is derived from an EMBL/GenBank/DDBJ whole genome shotgun (WGS) entry which is preliminary data.</text>
</comment>
<keyword evidence="6" id="KW-1185">Reference proteome</keyword>
<protein>
    <recommendedName>
        <fullName evidence="4">WDR36/Utp21 C-terminal domain-containing protein</fullName>
    </recommendedName>
</protein>
<dbReference type="GO" id="GO:0032040">
    <property type="term" value="C:small-subunit processome"/>
    <property type="evidence" value="ECO:0007669"/>
    <property type="project" value="InterPro"/>
</dbReference>
<dbReference type="PROSITE" id="PS50294">
    <property type="entry name" value="WD_REPEATS_REGION"/>
    <property type="match status" value="1"/>
</dbReference>
<dbReference type="InterPro" id="IPR007319">
    <property type="entry name" value="WDR36/Utp21_C"/>
</dbReference>
<dbReference type="Pfam" id="PF04192">
    <property type="entry name" value="Utp21"/>
    <property type="match status" value="1"/>
</dbReference>
<dbReference type="AlphaFoldDB" id="A0AAN9HQC9"/>
<evidence type="ECO:0000259" key="4">
    <source>
        <dbReference type="Pfam" id="PF04192"/>
    </source>
</evidence>
<feature type="domain" description="WDR36/Utp21 C-terminal" evidence="4">
    <location>
        <begin position="399"/>
        <end position="487"/>
    </location>
</feature>
<dbReference type="GO" id="GO:0006364">
    <property type="term" value="P:rRNA processing"/>
    <property type="evidence" value="ECO:0007669"/>
    <property type="project" value="InterPro"/>
</dbReference>
<dbReference type="EMBL" id="JAYWIO010000008">
    <property type="protein sequence ID" value="KAK7247635.1"/>
    <property type="molecule type" value="Genomic_DNA"/>
</dbReference>